<evidence type="ECO:0000313" key="3">
    <source>
        <dbReference type="Proteomes" id="UP000316343"/>
    </source>
</evidence>
<comment type="caution">
    <text evidence="2">The sequence shown here is derived from an EMBL/GenBank/DDBJ whole genome shotgun (WGS) entry which is preliminary data.</text>
</comment>
<reference evidence="2 3" key="1">
    <citation type="submission" date="2019-06" db="EMBL/GenBank/DDBJ databases">
        <title>Erythrobacter insulae sp. nov., isolated from a tidal flat.</title>
        <authorList>
            <person name="Yoon J.-H."/>
        </authorList>
    </citation>
    <scope>NUCLEOTIDE SEQUENCE [LARGE SCALE GENOMIC DNA]</scope>
    <source>
        <strain evidence="2 3">JBTF-M21</strain>
    </source>
</reference>
<keyword evidence="3" id="KW-1185">Reference proteome</keyword>
<dbReference type="AlphaFoldDB" id="A0A547P6T8"/>
<proteinExistence type="predicted"/>
<dbReference type="PROSITE" id="PS51257">
    <property type="entry name" value="PROKAR_LIPOPROTEIN"/>
    <property type="match status" value="1"/>
</dbReference>
<sequence>MTQTERLIFISISAAALIAGGCTPDDYDRDGVSPTARSTQTGTPMRPVRIGFDGPRFDACAGSGRITNLNSKGENLLSVRDAPAGNAREIDQLGPGRNVSMCQQVGNWIGIVYAPESDEEINCGTSSPVQNVRNYEGVCNSGWVNENFVELMAG</sequence>
<accession>A0A547P6T8</accession>
<dbReference type="Proteomes" id="UP000316343">
    <property type="component" value="Unassembled WGS sequence"/>
</dbReference>
<evidence type="ECO:0000313" key="2">
    <source>
        <dbReference type="EMBL" id="TRD09850.1"/>
    </source>
</evidence>
<feature type="region of interest" description="Disordered" evidence="1">
    <location>
        <begin position="28"/>
        <end position="48"/>
    </location>
</feature>
<organism evidence="2 3">
    <name type="scientific">Erythrobacter insulae</name>
    <dbReference type="NCBI Taxonomy" id="2584124"/>
    <lineage>
        <taxon>Bacteria</taxon>
        <taxon>Pseudomonadati</taxon>
        <taxon>Pseudomonadota</taxon>
        <taxon>Alphaproteobacteria</taxon>
        <taxon>Sphingomonadales</taxon>
        <taxon>Erythrobacteraceae</taxon>
        <taxon>Erythrobacter/Porphyrobacter group</taxon>
        <taxon>Erythrobacter</taxon>
    </lineage>
</organism>
<name>A0A547P6T8_9SPHN</name>
<protein>
    <submittedName>
        <fullName evidence="2">Integron</fullName>
    </submittedName>
</protein>
<gene>
    <name evidence="2" type="ORF">FGU71_12595</name>
</gene>
<dbReference type="EMBL" id="VHJK01000002">
    <property type="protein sequence ID" value="TRD09850.1"/>
    <property type="molecule type" value="Genomic_DNA"/>
</dbReference>
<evidence type="ECO:0000256" key="1">
    <source>
        <dbReference type="SAM" id="MobiDB-lite"/>
    </source>
</evidence>